<evidence type="ECO:0000256" key="6">
    <source>
        <dbReference type="ARBA" id="ARBA00022989"/>
    </source>
</evidence>
<evidence type="ECO:0000313" key="9">
    <source>
        <dbReference type="EMBL" id="AEF56028.1"/>
    </source>
</evidence>
<accession>F6D1D9</accession>
<sequence length="333" mass="34713">MKLPSFTLAGQCLALTSLMLLISWLSLFTWSSIVISPLDALLALYQFDQDSIAQHIVRDLRLPRVLVALLVGACLAAAGVIMQGLTLNPLASPSVLGVNAGAALGMALVSTITPWFGLLGTTVAAMIGGGLAWSLVMLLGSGWRTGNEQGRLVLAGVAISALCAALTKALVIIEEDQASAVITWLAGSLTDARWQTFDAFWPVAVVGLLGASLLSPSLNLLQLGDDNARNLGVSIGFVKLIGSFLVLLLVGASLGAVGSISFIGLLVPHMAKLLIGQDHRRFLPIATLLGASLVALADTLSRAIIFPMETPAGAILALIGAPFFIYLVRKKTL</sequence>
<feature type="transmembrane region" description="Helical" evidence="8">
    <location>
        <begin position="199"/>
        <end position="218"/>
    </location>
</feature>
<feature type="transmembrane region" description="Helical" evidence="8">
    <location>
        <begin position="24"/>
        <end position="45"/>
    </location>
</feature>
<dbReference type="PANTHER" id="PTHR30472:SF1">
    <property type="entry name" value="FE(3+) DICITRATE TRANSPORT SYSTEM PERMEASE PROTEIN FECC-RELATED"/>
    <property type="match status" value="1"/>
</dbReference>
<gene>
    <name evidence="9" type="ordered locus">Mar181_3001</name>
</gene>
<feature type="transmembrane region" description="Helical" evidence="8">
    <location>
        <begin position="311"/>
        <end position="328"/>
    </location>
</feature>
<evidence type="ECO:0000256" key="3">
    <source>
        <dbReference type="ARBA" id="ARBA00022448"/>
    </source>
</evidence>
<feature type="transmembrane region" description="Helical" evidence="8">
    <location>
        <begin position="65"/>
        <end position="85"/>
    </location>
</feature>
<dbReference type="OrthoDB" id="9055647at2"/>
<protein>
    <submittedName>
        <fullName evidence="9">ABC-type transporter, integral membrane subunit</fullName>
    </submittedName>
</protein>
<dbReference type="Gene3D" id="1.10.3470.10">
    <property type="entry name" value="ABC transporter involved in vitamin B12 uptake, BtuC"/>
    <property type="match status" value="1"/>
</dbReference>
<feature type="transmembrane region" description="Helical" evidence="8">
    <location>
        <begin position="282"/>
        <end position="305"/>
    </location>
</feature>
<keyword evidence="3" id="KW-0813">Transport</keyword>
<feature type="transmembrane region" description="Helical" evidence="8">
    <location>
        <begin position="256"/>
        <end position="275"/>
    </location>
</feature>
<keyword evidence="10" id="KW-1185">Reference proteome</keyword>
<dbReference type="SUPFAM" id="SSF81345">
    <property type="entry name" value="ABC transporter involved in vitamin B12 uptake, BtuC"/>
    <property type="match status" value="1"/>
</dbReference>
<evidence type="ECO:0000256" key="1">
    <source>
        <dbReference type="ARBA" id="ARBA00004651"/>
    </source>
</evidence>
<dbReference type="CDD" id="cd06550">
    <property type="entry name" value="TM_ABC_iron-siderophores_like"/>
    <property type="match status" value="1"/>
</dbReference>
<dbReference type="RefSeq" id="WP_013797499.1">
    <property type="nucleotide sequence ID" value="NC_015559.1"/>
</dbReference>
<evidence type="ECO:0000256" key="7">
    <source>
        <dbReference type="ARBA" id="ARBA00023136"/>
    </source>
</evidence>
<reference evidence="9 10" key="1">
    <citation type="journal article" date="2012" name="Stand. Genomic Sci.">
        <title>Complete genome sequence of Marinomonas posidonica type strain (IVIA-Po-181(T)).</title>
        <authorList>
            <person name="Lucas-Elio P."/>
            <person name="Goodwin L."/>
            <person name="Woyke T."/>
            <person name="Pitluck S."/>
            <person name="Nolan M."/>
            <person name="Kyrpides N.C."/>
            <person name="Detter J.C."/>
            <person name="Copeland A."/>
            <person name="Lu M."/>
            <person name="Bruce D."/>
            <person name="Detter C."/>
            <person name="Tapia R."/>
            <person name="Han S."/>
            <person name="Land M.L."/>
            <person name="Ivanova N."/>
            <person name="Mikhailova N."/>
            <person name="Johnston A.W."/>
            <person name="Sanchez-Amat A."/>
        </authorList>
    </citation>
    <scope>NUCLEOTIDE SEQUENCE [LARGE SCALE GENOMIC DNA]</scope>
    <source>
        <strain evidence="10">CECT 7376 / NCIMB 14433 / IVIA-Po-181</strain>
    </source>
</reference>
<dbReference type="KEGG" id="mpc:Mar181_3001"/>
<comment type="subcellular location">
    <subcellularLocation>
        <location evidence="1">Cell membrane</location>
        <topology evidence="1">Multi-pass membrane protein</topology>
    </subcellularLocation>
</comment>
<dbReference type="STRING" id="491952.Mar181_3001"/>
<keyword evidence="4" id="KW-1003">Cell membrane</keyword>
<dbReference type="FunFam" id="1.10.3470.10:FF:000001">
    <property type="entry name" value="Vitamin B12 ABC transporter permease BtuC"/>
    <property type="match status" value="1"/>
</dbReference>
<dbReference type="InterPro" id="IPR000522">
    <property type="entry name" value="ABC_transptr_permease_BtuC"/>
</dbReference>
<evidence type="ECO:0000256" key="2">
    <source>
        <dbReference type="ARBA" id="ARBA00007935"/>
    </source>
</evidence>
<keyword evidence="5 8" id="KW-0812">Transmembrane</keyword>
<organism evidence="9 10">
    <name type="scientific">Marinomonas posidonica (strain CECT 7376 / NCIMB 14433 / IVIA-Po-181)</name>
    <dbReference type="NCBI Taxonomy" id="491952"/>
    <lineage>
        <taxon>Bacteria</taxon>
        <taxon>Pseudomonadati</taxon>
        <taxon>Pseudomonadota</taxon>
        <taxon>Gammaproteobacteria</taxon>
        <taxon>Oceanospirillales</taxon>
        <taxon>Oceanospirillaceae</taxon>
        <taxon>Marinomonas</taxon>
    </lineage>
</organism>
<dbReference type="Pfam" id="PF01032">
    <property type="entry name" value="FecCD"/>
    <property type="match status" value="1"/>
</dbReference>
<dbReference type="PANTHER" id="PTHR30472">
    <property type="entry name" value="FERRIC ENTEROBACTIN TRANSPORT SYSTEM PERMEASE PROTEIN"/>
    <property type="match status" value="1"/>
</dbReference>
<dbReference type="EMBL" id="CP002771">
    <property type="protein sequence ID" value="AEF56028.1"/>
    <property type="molecule type" value="Genomic_DNA"/>
</dbReference>
<evidence type="ECO:0000256" key="5">
    <source>
        <dbReference type="ARBA" id="ARBA00022692"/>
    </source>
</evidence>
<dbReference type="GO" id="GO:0033214">
    <property type="term" value="P:siderophore-iron import into cell"/>
    <property type="evidence" value="ECO:0007669"/>
    <property type="project" value="TreeGrafter"/>
</dbReference>
<feature type="transmembrane region" description="Helical" evidence="8">
    <location>
        <begin position="230"/>
        <end position="250"/>
    </location>
</feature>
<dbReference type="AlphaFoldDB" id="F6D1D9"/>
<feature type="transmembrane region" description="Helical" evidence="8">
    <location>
        <begin position="115"/>
        <end position="140"/>
    </location>
</feature>
<name>F6D1D9_MARPP</name>
<keyword evidence="6 8" id="KW-1133">Transmembrane helix</keyword>
<evidence type="ECO:0000313" key="10">
    <source>
        <dbReference type="Proteomes" id="UP000009230"/>
    </source>
</evidence>
<evidence type="ECO:0000256" key="8">
    <source>
        <dbReference type="SAM" id="Phobius"/>
    </source>
</evidence>
<comment type="similarity">
    <text evidence="2">Belongs to the binding-protein-dependent transport system permease family. FecCD subfamily.</text>
</comment>
<evidence type="ECO:0000256" key="4">
    <source>
        <dbReference type="ARBA" id="ARBA00022475"/>
    </source>
</evidence>
<feature type="transmembrane region" description="Helical" evidence="8">
    <location>
        <begin position="152"/>
        <end position="173"/>
    </location>
</feature>
<keyword evidence="7 8" id="KW-0472">Membrane</keyword>
<dbReference type="InterPro" id="IPR037294">
    <property type="entry name" value="ABC_BtuC-like"/>
</dbReference>
<proteinExistence type="inferred from homology"/>
<dbReference type="GO" id="GO:0005886">
    <property type="term" value="C:plasma membrane"/>
    <property type="evidence" value="ECO:0007669"/>
    <property type="project" value="UniProtKB-SubCell"/>
</dbReference>
<dbReference type="HOGENOM" id="CLU_013016_1_0_6"/>
<dbReference type="eggNOG" id="COG0609">
    <property type="taxonomic scope" value="Bacteria"/>
</dbReference>
<dbReference type="GO" id="GO:0022857">
    <property type="term" value="F:transmembrane transporter activity"/>
    <property type="evidence" value="ECO:0007669"/>
    <property type="project" value="InterPro"/>
</dbReference>
<dbReference type="Proteomes" id="UP000009230">
    <property type="component" value="Chromosome"/>
</dbReference>